<proteinExistence type="predicted"/>
<gene>
    <name evidence="2" type="ORF">LOAG_01210</name>
</gene>
<dbReference type="EMBL" id="JH712108">
    <property type="protein sequence ID" value="EFO27273.1"/>
    <property type="molecule type" value="Genomic_DNA"/>
</dbReference>
<keyword evidence="1" id="KW-1133">Transmembrane helix</keyword>
<dbReference type="GeneID" id="9938583"/>
<keyword evidence="1" id="KW-0812">Transmembrane</keyword>
<feature type="transmembrane region" description="Helical" evidence="1">
    <location>
        <begin position="68"/>
        <end position="89"/>
    </location>
</feature>
<sequence>MTEKRARYNGGRGDGNSKCLFHTTEINSTDRLKDNECVMKDLKLSLSPSTEVESEPKSFQGTTKLKQLFILTLHSFAVVFCGFQLYSAINLFSSSSSFFHKASNN</sequence>
<dbReference type="KEGG" id="loa:LOAG_01210"/>
<accession>A0A1S0U9L3</accession>
<evidence type="ECO:0000256" key="1">
    <source>
        <dbReference type="SAM" id="Phobius"/>
    </source>
</evidence>
<dbReference type="RefSeq" id="XP_003136798.1">
    <property type="nucleotide sequence ID" value="XM_003136750.1"/>
</dbReference>
<protein>
    <submittedName>
        <fullName evidence="2">Uncharacterized protein</fullName>
    </submittedName>
</protein>
<dbReference type="AlphaFoldDB" id="A0A1S0U9L3"/>
<dbReference type="CTD" id="9938583"/>
<reference evidence="2" key="1">
    <citation type="submission" date="2012-04" db="EMBL/GenBank/DDBJ databases">
        <title>The Genome Sequence of Loa loa.</title>
        <authorList>
            <consortium name="The Broad Institute Genome Sequencing Platform"/>
            <consortium name="Broad Institute Genome Sequencing Center for Infectious Disease"/>
            <person name="Nutman T.B."/>
            <person name="Fink D.L."/>
            <person name="Russ C."/>
            <person name="Young S."/>
            <person name="Zeng Q."/>
            <person name="Gargeya S."/>
            <person name="Alvarado L."/>
            <person name="Berlin A."/>
            <person name="Chapman S.B."/>
            <person name="Chen Z."/>
            <person name="Freedman E."/>
            <person name="Gellesch M."/>
            <person name="Goldberg J."/>
            <person name="Griggs A."/>
            <person name="Gujja S."/>
            <person name="Heilman E.R."/>
            <person name="Heiman D."/>
            <person name="Howarth C."/>
            <person name="Mehta T."/>
            <person name="Neiman D."/>
            <person name="Pearson M."/>
            <person name="Roberts A."/>
            <person name="Saif S."/>
            <person name="Shea T."/>
            <person name="Shenoy N."/>
            <person name="Sisk P."/>
            <person name="Stolte C."/>
            <person name="Sykes S."/>
            <person name="White J."/>
            <person name="Yandava C."/>
            <person name="Haas B."/>
            <person name="Henn M.R."/>
            <person name="Nusbaum C."/>
            <person name="Birren B."/>
        </authorList>
    </citation>
    <scope>NUCLEOTIDE SEQUENCE [LARGE SCALE GENOMIC DNA]</scope>
</reference>
<name>A0A1S0U9L3_LOALO</name>
<keyword evidence="1" id="KW-0472">Membrane</keyword>
<dbReference type="InParanoid" id="A0A1S0U9L3"/>
<evidence type="ECO:0000313" key="2">
    <source>
        <dbReference type="EMBL" id="EFO27273.1"/>
    </source>
</evidence>
<organism evidence="2">
    <name type="scientific">Loa loa</name>
    <name type="common">Eye worm</name>
    <name type="synonym">Filaria loa</name>
    <dbReference type="NCBI Taxonomy" id="7209"/>
    <lineage>
        <taxon>Eukaryota</taxon>
        <taxon>Metazoa</taxon>
        <taxon>Ecdysozoa</taxon>
        <taxon>Nematoda</taxon>
        <taxon>Chromadorea</taxon>
        <taxon>Rhabditida</taxon>
        <taxon>Spirurina</taxon>
        <taxon>Spiruromorpha</taxon>
        <taxon>Filarioidea</taxon>
        <taxon>Onchocercidae</taxon>
        <taxon>Loa</taxon>
    </lineage>
</organism>